<dbReference type="RefSeq" id="WP_138594868.1">
    <property type="nucleotide sequence ID" value="NZ_PNCK01000012.1"/>
</dbReference>
<feature type="transmembrane region" description="Helical" evidence="2">
    <location>
        <begin position="150"/>
        <end position="177"/>
    </location>
</feature>
<dbReference type="Gene3D" id="3.30.450.20">
    <property type="entry name" value="PAS domain"/>
    <property type="match status" value="2"/>
</dbReference>
<evidence type="ECO:0000256" key="2">
    <source>
        <dbReference type="SAM" id="Phobius"/>
    </source>
</evidence>
<evidence type="ECO:0000256" key="1">
    <source>
        <dbReference type="ARBA" id="ARBA00001946"/>
    </source>
</evidence>
<dbReference type="InterPro" id="IPR000160">
    <property type="entry name" value="GGDEF_dom"/>
</dbReference>
<comment type="cofactor">
    <cofactor evidence="1">
        <name>Mg(2+)</name>
        <dbReference type="ChEBI" id="CHEBI:18420"/>
    </cofactor>
</comment>
<dbReference type="SMART" id="SM00267">
    <property type="entry name" value="GGDEF"/>
    <property type="match status" value="1"/>
</dbReference>
<dbReference type="SUPFAM" id="SSF55073">
    <property type="entry name" value="Nucleotide cyclase"/>
    <property type="match status" value="1"/>
</dbReference>
<name>A0A5S3XM91_9GAMM</name>
<dbReference type="CDD" id="cd00130">
    <property type="entry name" value="PAS"/>
    <property type="match status" value="2"/>
</dbReference>
<evidence type="ECO:0000313" key="10">
    <source>
        <dbReference type="Proteomes" id="UP000307706"/>
    </source>
</evidence>
<dbReference type="InterPro" id="IPR043128">
    <property type="entry name" value="Rev_trsase/Diguanyl_cyclase"/>
</dbReference>
<evidence type="ECO:0008006" key="11">
    <source>
        <dbReference type="Google" id="ProtNLM"/>
    </source>
</evidence>
<evidence type="ECO:0000313" key="8">
    <source>
        <dbReference type="EMBL" id="TMP57097.1"/>
    </source>
</evidence>
<dbReference type="InterPro" id="IPR052155">
    <property type="entry name" value="Biofilm_reg_signaling"/>
</dbReference>
<dbReference type="Pfam" id="PF13426">
    <property type="entry name" value="PAS_9"/>
    <property type="match status" value="1"/>
</dbReference>
<proteinExistence type="predicted"/>
<dbReference type="SUPFAM" id="SSF55785">
    <property type="entry name" value="PYP-like sensor domain (PAS domain)"/>
    <property type="match status" value="2"/>
</dbReference>
<dbReference type="SMART" id="SM00091">
    <property type="entry name" value="PAS"/>
    <property type="match status" value="2"/>
</dbReference>
<feature type="domain" description="PAS" evidence="3">
    <location>
        <begin position="298"/>
        <end position="369"/>
    </location>
</feature>
<dbReference type="PROSITE" id="PS50883">
    <property type="entry name" value="EAL"/>
    <property type="match status" value="1"/>
</dbReference>
<gene>
    <name evidence="8" type="ORF">CWB96_14070</name>
    <name evidence="7" type="ORF">CWB97_02800</name>
</gene>
<keyword evidence="2" id="KW-0812">Transmembrane</keyword>
<sequence>MNSKAVIKQWTYQFPILNSIIIYSLFGGLSLYLSTRTPGLDIWYASMAFGLLLSQHSYLHWSKHCAAILGTNILLYLNVAPLSLHLVTSSVVHVFEAIIIAVLMKQATSKKSNHQSIFAFTVVLFNVLLLPALLGAIVKAVLGLNFSTQALLTVLTGTFLSSIVGAISVFPIGYYLYTSKQSDWVKHDVSITGVIALIAFTAVVNIFALIYMPYPYAYTSLALVLSTLFMPFSGVALNILINSIVSVLFVSFGIVTLMPGKQSELLFLLPMLFTYLTPILLAITINKYKLAHNKFTSANDTIQRMYDYTPVAMLSIDNKGIINAVSEQWLSLLGYPREAVVGRRAIDFLTPASRDYATNYVLPEFFKLGKVERIRYQMHHYDGHIIDVELTSVMEPESLRRGKYFNSLAVIKDVTTEITLTKRLAQERELLETTLMSIGDGVVATDVNGLTRFVNPIAESLLGVRASEALNKPAEHYIHLIDRHDSTRLPCPIRQVLDSREMYTFEQDAILVSKSGVQYSIQDKTTPIVTSKGELQGVVMVFQDVTELVASNDRMAYLAQHDALTGLPNRTLALDRLYQACSKHARVPQKFAVAFVDVDNFKHINDSFGHDCGDVVLQTLGKKLNTILRSSDTAARLGGDEFLLLLHDVTDRQAISQIYEKLNKAVSAPIIVNKQSVSVSISIGVCVFPDDGIEPDVLLKRADEAMYQAKSHGRNRLSFYSQTTITNALEHVQLTELLSENNLYSQDMFAITPLIRAVDHNIQGVVIEYDCSRVMPEFKGVDVFALARQQAVFAQISKQWFEGVTHILSRLPIHGVRDIVVRIHDEQVLSDEFYHGVKLSIEELNIHPSKLVLSFQESVLCHGSKPVVDAISRLKALGLRLDVSEFGVHSISLDFLNVLPLDSVTIGRGLTSQMEAEQHNETLTYSLVKLAKSLKLTCCAMTVSTSYQATLLEAMGCDHLLGDYFYKTMDIEQLNVLVDTPQNVMLVSSNQ</sequence>
<dbReference type="EMBL" id="PNCK01000012">
    <property type="protein sequence ID" value="TMP45929.1"/>
    <property type="molecule type" value="Genomic_DNA"/>
</dbReference>
<dbReference type="InterPro" id="IPR000700">
    <property type="entry name" value="PAS-assoc_C"/>
</dbReference>
<feature type="domain" description="PAC" evidence="4">
    <location>
        <begin position="505"/>
        <end position="557"/>
    </location>
</feature>
<dbReference type="GO" id="GO:0006355">
    <property type="term" value="P:regulation of DNA-templated transcription"/>
    <property type="evidence" value="ECO:0007669"/>
    <property type="project" value="InterPro"/>
</dbReference>
<dbReference type="Proteomes" id="UP000305730">
    <property type="component" value="Unassembled WGS sequence"/>
</dbReference>
<dbReference type="Pfam" id="PF00989">
    <property type="entry name" value="PAS"/>
    <property type="match status" value="1"/>
</dbReference>
<dbReference type="Proteomes" id="UP000307706">
    <property type="component" value="Unassembled WGS sequence"/>
</dbReference>
<accession>A0A5S3XM91</accession>
<organism evidence="8 10">
    <name type="scientific">Pseudoalteromonas citrea</name>
    <dbReference type="NCBI Taxonomy" id="43655"/>
    <lineage>
        <taxon>Bacteria</taxon>
        <taxon>Pseudomonadati</taxon>
        <taxon>Pseudomonadota</taxon>
        <taxon>Gammaproteobacteria</taxon>
        <taxon>Alteromonadales</taxon>
        <taxon>Pseudoalteromonadaceae</taxon>
        <taxon>Pseudoalteromonas</taxon>
    </lineage>
</organism>
<dbReference type="Pfam" id="PF00563">
    <property type="entry name" value="EAL"/>
    <property type="match status" value="1"/>
</dbReference>
<dbReference type="InterPro" id="IPR035919">
    <property type="entry name" value="EAL_sf"/>
</dbReference>
<reference evidence="8" key="3">
    <citation type="submission" date="2019-09" db="EMBL/GenBank/DDBJ databases">
        <title>Co-occurence of chitin degradation, pigmentation and bioactivity in marine Pseudoalteromonas.</title>
        <authorList>
            <person name="Sonnenschein E.C."/>
            <person name="Bech P.K."/>
        </authorList>
    </citation>
    <scope>NUCLEOTIDE SEQUENCE</scope>
    <source>
        <strain evidence="8">S2231</strain>
        <strain evidence="7 9">S2233</strain>
    </source>
</reference>
<feature type="domain" description="PAS" evidence="3">
    <location>
        <begin position="427"/>
        <end position="500"/>
    </location>
</feature>
<feature type="domain" description="GGDEF" evidence="6">
    <location>
        <begin position="589"/>
        <end position="722"/>
    </location>
</feature>
<dbReference type="PANTHER" id="PTHR44757">
    <property type="entry name" value="DIGUANYLATE CYCLASE DGCP"/>
    <property type="match status" value="1"/>
</dbReference>
<dbReference type="InterPro" id="IPR001610">
    <property type="entry name" value="PAC"/>
</dbReference>
<keyword evidence="2" id="KW-1133">Transmembrane helix</keyword>
<dbReference type="GO" id="GO:0003824">
    <property type="term" value="F:catalytic activity"/>
    <property type="evidence" value="ECO:0007669"/>
    <property type="project" value="UniProtKB-ARBA"/>
</dbReference>
<evidence type="ECO:0000259" key="3">
    <source>
        <dbReference type="PROSITE" id="PS50112"/>
    </source>
</evidence>
<dbReference type="Pfam" id="PF00990">
    <property type="entry name" value="GGDEF"/>
    <property type="match status" value="1"/>
</dbReference>
<dbReference type="InterPro" id="IPR013767">
    <property type="entry name" value="PAS_fold"/>
</dbReference>
<protein>
    <recommendedName>
        <fullName evidence="11">Diguanylate phosphodiesterase</fullName>
    </recommendedName>
</protein>
<dbReference type="InterPro" id="IPR000014">
    <property type="entry name" value="PAS"/>
</dbReference>
<dbReference type="CDD" id="cd01949">
    <property type="entry name" value="GGDEF"/>
    <property type="match status" value="1"/>
</dbReference>
<feature type="transmembrane region" description="Helical" evidence="2">
    <location>
        <begin position="116"/>
        <end position="138"/>
    </location>
</feature>
<evidence type="ECO:0000313" key="9">
    <source>
        <dbReference type="Proteomes" id="UP000305730"/>
    </source>
</evidence>
<dbReference type="NCBIfam" id="TIGR00254">
    <property type="entry name" value="GGDEF"/>
    <property type="match status" value="1"/>
</dbReference>
<feature type="domain" description="EAL" evidence="5">
    <location>
        <begin position="731"/>
        <end position="982"/>
    </location>
</feature>
<dbReference type="PROSITE" id="PS50113">
    <property type="entry name" value="PAC"/>
    <property type="match status" value="1"/>
</dbReference>
<dbReference type="InterPro" id="IPR029787">
    <property type="entry name" value="Nucleotide_cyclase"/>
</dbReference>
<evidence type="ECO:0000313" key="7">
    <source>
        <dbReference type="EMBL" id="TMP45929.1"/>
    </source>
</evidence>
<comment type="caution">
    <text evidence="8">The sequence shown here is derived from an EMBL/GenBank/DDBJ whole genome shotgun (WGS) entry which is preliminary data.</text>
</comment>
<dbReference type="EMBL" id="PNCL01000075">
    <property type="protein sequence ID" value="TMP57097.1"/>
    <property type="molecule type" value="Genomic_DNA"/>
</dbReference>
<evidence type="ECO:0000259" key="6">
    <source>
        <dbReference type="PROSITE" id="PS50887"/>
    </source>
</evidence>
<dbReference type="AlphaFoldDB" id="A0A5S3XM91"/>
<dbReference type="SMART" id="SM00052">
    <property type="entry name" value="EAL"/>
    <property type="match status" value="1"/>
</dbReference>
<dbReference type="NCBIfam" id="TIGR00229">
    <property type="entry name" value="sensory_box"/>
    <property type="match status" value="2"/>
</dbReference>
<evidence type="ECO:0000259" key="5">
    <source>
        <dbReference type="PROSITE" id="PS50883"/>
    </source>
</evidence>
<dbReference type="SUPFAM" id="SSF141868">
    <property type="entry name" value="EAL domain-like"/>
    <property type="match status" value="1"/>
</dbReference>
<reference evidence="9 10" key="1">
    <citation type="submission" date="2017-12" db="EMBL/GenBank/DDBJ databases">
        <authorList>
            <person name="Paulsen S."/>
            <person name="Gram L.K."/>
        </authorList>
    </citation>
    <scope>NUCLEOTIDE SEQUENCE [LARGE SCALE GENOMIC DNA]</scope>
    <source>
        <strain evidence="8 10">S2231</strain>
        <strain evidence="7 9">S2233</strain>
    </source>
</reference>
<dbReference type="Gene3D" id="3.30.70.270">
    <property type="match status" value="1"/>
</dbReference>
<feature type="transmembrane region" description="Helical" evidence="2">
    <location>
        <begin position="232"/>
        <end position="258"/>
    </location>
</feature>
<feature type="transmembrane region" description="Helical" evidence="2">
    <location>
        <begin position="189"/>
        <end position="212"/>
    </location>
</feature>
<dbReference type="InterPro" id="IPR035965">
    <property type="entry name" value="PAS-like_dom_sf"/>
</dbReference>
<feature type="transmembrane region" description="Helical" evidence="2">
    <location>
        <begin position="42"/>
        <end position="61"/>
    </location>
</feature>
<dbReference type="SMART" id="SM00086">
    <property type="entry name" value="PAC"/>
    <property type="match status" value="2"/>
</dbReference>
<reference evidence="10" key="2">
    <citation type="submission" date="2019-06" db="EMBL/GenBank/DDBJ databases">
        <title>Co-occurence of chitin degradation, pigmentation and bioactivity in marine Pseudoalteromonas.</title>
        <authorList>
            <person name="Sonnenschein E.C."/>
            <person name="Bech P.K."/>
        </authorList>
    </citation>
    <scope>NUCLEOTIDE SEQUENCE [LARGE SCALE GENOMIC DNA]</scope>
    <source>
        <strain evidence="10">S2231</strain>
    </source>
</reference>
<dbReference type="OrthoDB" id="9787514at2"/>
<keyword evidence="9" id="KW-1185">Reference proteome</keyword>
<evidence type="ECO:0000259" key="4">
    <source>
        <dbReference type="PROSITE" id="PS50113"/>
    </source>
</evidence>
<feature type="transmembrane region" description="Helical" evidence="2">
    <location>
        <begin position="73"/>
        <end position="104"/>
    </location>
</feature>
<dbReference type="Gene3D" id="3.20.20.450">
    <property type="entry name" value="EAL domain"/>
    <property type="match status" value="1"/>
</dbReference>
<dbReference type="PANTHER" id="PTHR44757:SF2">
    <property type="entry name" value="BIOFILM ARCHITECTURE MAINTENANCE PROTEIN MBAA"/>
    <property type="match status" value="1"/>
</dbReference>
<dbReference type="PROSITE" id="PS50112">
    <property type="entry name" value="PAS"/>
    <property type="match status" value="2"/>
</dbReference>
<dbReference type="FunFam" id="3.30.70.270:FF:000001">
    <property type="entry name" value="Diguanylate cyclase domain protein"/>
    <property type="match status" value="1"/>
</dbReference>
<keyword evidence="2" id="KW-0472">Membrane</keyword>
<feature type="transmembrane region" description="Helical" evidence="2">
    <location>
        <begin position="265"/>
        <end position="285"/>
    </location>
</feature>
<feature type="transmembrane region" description="Helical" evidence="2">
    <location>
        <begin position="12"/>
        <end position="33"/>
    </location>
</feature>
<dbReference type="PROSITE" id="PS50887">
    <property type="entry name" value="GGDEF"/>
    <property type="match status" value="1"/>
</dbReference>
<dbReference type="InterPro" id="IPR001633">
    <property type="entry name" value="EAL_dom"/>
</dbReference>